<dbReference type="CDD" id="cd04584">
    <property type="entry name" value="CBS_pair_AcuB_like"/>
    <property type="match status" value="1"/>
</dbReference>
<proteinExistence type="predicted"/>
<dbReference type="Gene3D" id="3.10.580.10">
    <property type="entry name" value="CBS-domain"/>
    <property type="match status" value="1"/>
</dbReference>
<dbReference type="InterPro" id="IPR045865">
    <property type="entry name" value="ACT-like_dom_sf"/>
</dbReference>
<evidence type="ECO:0000313" key="5">
    <source>
        <dbReference type="EMBL" id="HHY25457.1"/>
    </source>
</evidence>
<feature type="domain" description="CBS" evidence="3">
    <location>
        <begin position="13"/>
        <end position="68"/>
    </location>
</feature>
<dbReference type="InterPro" id="IPR051257">
    <property type="entry name" value="Diverse_CBS-Domain"/>
</dbReference>
<evidence type="ECO:0000256" key="1">
    <source>
        <dbReference type="ARBA" id="ARBA00023122"/>
    </source>
</evidence>
<dbReference type="PANTHER" id="PTHR43080:SF2">
    <property type="entry name" value="CBS DOMAIN-CONTAINING PROTEIN"/>
    <property type="match status" value="1"/>
</dbReference>
<dbReference type="InterPro" id="IPR046342">
    <property type="entry name" value="CBS_dom_sf"/>
</dbReference>
<organism evidence="5 6">
    <name type="scientific">Desulfitobacterium dehalogenans</name>
    <dbReference type="NCBI Taxonomy" id="36854"/>
    <lineage>
        <taxon>Bacteria</taxon>
        <taxon>Bacillati</taxon>
        <taxon>Bacillota</taxon>
        <taxon>Clostridia</taxon>
        <taxon>Eubacteriales</taxon>
        <taxon>Desulfitobacteriaceae</taxon>
        <taxon>Desulfitobacterium</taxon>
    </lineage>
</organism>
<sequence length="214" mass="23786">MERVILMYVKQFMTSRVFTVSPEDNIADTMALMREKQINRLPVVEKGKLVGIVTDGDLREVSPSPATTLSIFELNYLVGKTPIRDVAVKKVITCTPDAKIEDAALLMREHGIGALPVVENGKLVGIVTESDIFDTFLDIMGFRSPGQRFVIETKDEVGVMVDLASIMKEHDVNIASLAVYHLRDNKVQILARLNGDRVNEVKESLVSKGYDLSH</sequence>
<evidence type="ECO:0000259" key="4">
    <source>
        <dbReference type="PROSITE" id="PS51671"/>
    </source>
</evidence>
<dbReference type="PROSITE" id="PS51371">
    <property type="entry name" value="CBS"/>
    <property type="match status" value="2"/>
</dbReference>
<dbReference type="Pfam" id="PF00571">
    <property type="entry name" value="CBS"/>
    <property type="match status" value="2"/>
</dbReference>
<reference evidence="5 6" key="1">
    <citation type="journal article" date="2020" name="Biotechnol. Biofuels">
        <title>New insights from the biogas microbiome by comprehensive genome-resolved metagenomics of nearly 1600 species originating from multiple anaerobic digesters.</title>
        <authorList>
            <person name="Campanaro S."/>
            <person name="Treu L."/>
            <person name="Rodriguez-R L.M."/>
            <person name="Kovalovszki A."/>
            <person name="Ziels R.M."/>
            <person name="Maus I."/>
            <person name="Zhu X."/>
            <person name="Kougias P.G."/>
            <person name="Basile A."/>
            <person name="Luo G."/>
            <person name="Schluter A."/>
            <person name="Konstantinidis K.T."/>
            <person name="Angelidaki I."/>
        </authorList>
    </citation>
    <scope>NUCLEOTIDE SEQUENCE [LARGE SCALE GENOMIC DNA]</scope>
    <source>
        <strain evidence="5">AS05jafATM_4</strain>
    </source>
</reference>
<evidence type="ECO:0000256" key="2">
    <source>
        <dbReference type="PROSITE-ProRule" id="PRU00703"/>
    </source>
</evidence>
<dbReference type="AlphaFoldDB" id="A0A7C7D7D7"/>
<dbReference type="PANTHER" id="PTHR43080">
    <property type="entry name" value="CBS DOMAIN-CONTAINING PROTEIN CBSX3, MITOCHONDRIAL"/>
    <property type="match status" value="1"/>
</dbReference>
<name>A0A7C7D7D7_9FIRM</name>
<dbReference type="InterPro" id="IPR002912">
    <property type="entry name" value="ACT_dom"/>
</dbReference>
<evidence type="ECO:0000259" key="3">
    <source>
        <dbReference type="PROSITE" id="PS51371"/>
    </source>
</evidence>
<dbReference type="PROSITE" id="PS51671">
    <property type="entry name" value="ACT"/>
    <property type="match status" value="1"/>
</dbReference>
<dbReference type="SMART" id="SM00116">
    <property type="entry name" value="CBS"/>
    <property type="match status" value="2"/>
</dbReference>
<protein>
    <submittedName>
        <fullName evidence="5">CBS domain-containing protein</fullName>
    </submittedName>
</protein>
<feature type="domain" description="ACT" evidence="4">
    <location>
        <begin position="148"/>
        <end position="214"/>
    </location>
</feature>
<dbReference type="Proteomes" id="UP000553059">
    <property type="component" value="Unassembled WGS sequence"/>
</dbReference>
<accession>A0A7C7D7D7</accession>
<gene>
    <name evidence="5" type="ORF">GX523_01675</name>
</gene>
<evidence type="ECO:0000313" key="6">
    <source>
        <dbReference type="Proteomes" id="UP000553059"/>
    </source>
</evidence>
<dbReference type="EMBL" id="DUTF01000036">
    <property type="protein sequence ID" value="HHY25457.1"/>
    <property type="molecule type" value="Genomic_DNA"/>
</dbReference>
<dbReference type="SUPFAM" id="SSF54631">
    <property type="entry name" value="CBS-domain pair"/>
    <property type="match status" value="1"/>
</dbReference>
<comment type="caution">
    <text evidence="5">The sequence shown here is derived from an EMBL/GenBank/DDBJ whole genome shotgun (WGS) entry which is preliminary data.</text>
</comment>
<feature type="domain" description="CBS" evidence="3">
    <location>
        <begin position="87"/>
        <end position="144"/>
    </location>
</feature>
<dbReference type="InterPro" id="IPR000644">
    <property type="entry name" value="CBS_dom"/>
</dbReference>
<keyword evidence="1 2" id="KW-0129">CBS domain</keyword>
<dbReference type="SUPFAM" id="SSF55021">
    <property type="entry name" value="ACT-like"/>
    <property type="match status" value="1"/>
</dbReference>